<evidence type="ECO:0000256" key="4">
    <source>
        <dbReference type="SAM" id="MobiDB-lite"/>
    </source>
</evidence>
<evidence type="ECO:0000256" key="2">
    <source>
        <dbReference type="ARBA" id="ARBA00022517"/>
    </source>
</evidence>
<dbReference type="CDD" id="cd01734">
    <property type="entry name" value="YlxS_C"/>
    <property type="match status" value="1"/>
</dbReference>
<dbReference type="GO" id="GO:0000028">
    <property type="term" value="P:ribosomal small subunit assembly"/>
    <property type="evidence" value="ECO:0007669"/>
    <property type="project" value="TreeGrafter"/>
</dbReference>
<dbReference type="Proteomes" id="UP000249739">
    <property type="component" value="Unassembled WGS sequence"/>
</dbReference>
<dbReference type="InterPro" id="IPR035956">
    <property type="entry name" value="RimP_N_sf"/>
</dbReference>
<evidence type="ECO:0000259" key="6">
    <source>
        <dbReference type="Pfam" id="PF17384"/>
    </source>
</evidence>
<dbReference type="Gene3D" id="3.30.300.70">
    <property type="entry name" value="RimP-like superfamily, N-terminal"/>
    <property type="match status" value="1"/>
</dbReference>
<sequence>MKQTPLERKITEIIDPVVKDLGFDIVQVRLIGTTKMQTLQILAEDPETGRIDLNGCTAVSRAVSAILDVEDPIPGAYQLEVSSPGVDRPLMKPQDFIKYKGLDISVETEMPLNNGQKRFKGKLADFSDNVIYMASESGDVKIDFDDIAKAKLVLTEELVTGKAKGQKKNLNPQRKIKQKNAAPEVEDLESEEL</sequence>
<name>A0A2W5FDN7_9BACT</name>
<dbReference type="PANTHER" id="PTHR33867">
    <property type="entry name" value="RIBOSOME MATURATION FACTOR RIMP"/>
    <property type="match status" value="1"/>
</dbReference>
<dbReference type="InterPro" id="IPR028989">
    <property type="entry name" value="RimP_N"/>
</dbReference>
<dbReference type="Pfam" id="PF02576">
    <property type="entry name" value="RimP_N"/>
    <property type="match status" value="1"/>
</dbReference>
<keyword evidence="2 3" id="KW-0690">Ribosome biogenesis</keyword>
<dbReference type="FunFam" id="3.30.300.70:FF:000001">
    <property type="entry name" value="Ribosome maturation factor RimP"/>
    <property type="match status" value="1"/>
</dbReference>
<dbReference type="InterPro" id="IPR036847">
    <property type="entry name" value="RimP_C_sf"/>
</dbReference>
<protein>
    <recommendedName>
        <fullName evidence="3">Ribosome maturation factor RimP</fullName>
    </recommendedName>
</protein>
<dbReference type="InterPro" id="IPR028998">
    <property type="entry name" value="RimP_C"/>
</dbReference>
<feature type="domain" description="Ribosome maturation factor RimP C-terminal" evidence="6">
    <location>
        <begin position="90"/>
        <end position="154"/>
    </location>
</feature>
<evidence type="ECO:0000259" key="5">
    <source>
        <dbReference type="Pfam" id="PF02576"/>
    </source>
</evidence>
<feature type="compositionally biased region" description="Acidic residues" evidence="4">
    <location>
        <begin position="184"/>
        <end position="193"/>
    </location>
</feature>
<comment type="caution">
    <text evidence="7">The sequence shown here is derived from an EMBL/GenBank/DDBJ whole genome shotgun (WGS) entry which is preliminary data.</text>
</comment>
<organism evidence="7 8">
    <name type="scientific">Micavibrio aeruginosavorus</name>
    <dbReference type="NCBI Taxonomy" id="349221"/>
    <lineage>
        <taxon>Bacteria</taxon>
        <taxon>Pseudomonadati</taxon>
        <taxon>Bdellovibrionota</taxon>
        <taxon>Bdellovibrionia</taxon>
        <taxon>Bdellovibrionales</taxon>
        <taxon>Pseudobdellovibrionaceae</taxon>
        <taxon>Micavibrio</taxon>
    </lineage>
</organism>
<keyword evidence="1 3" id="KW-0963">Cytoplasm</keyword>
<proteinExistence type="inferred from homology"/>
<dbReference type="GO" id="GO:0006412">
    <property type="term" value="P:translation"/>
    <property type="evidence" value="ECO:0007669"/>
    <property type="project" value="TreeGrafter"/>
</dbReference>
<evidence type="ECO:0000256" key="1">
    <source>
        <dbReference type="ARBA" id="ARBA00022490"/>
    </source>
</evidence>
<dbReference type="Pfam" id="PF17384">
    <property type="entry name" value="DUF150_C"/>
    <property type="match status" value="1"/>
</dbReference>
<dbReference type="SUPFAM" id="SSF75420">
    <property type="entry name" value="YhbC-like, N-terminal domain"/>
    <property type="match status" value="1"/>
</dbReference>
<dbReference type="PANTHER" id="PTHR33867:SF1">
    <property type="entry name" value="RIBOSOME MATURATION FACTOR RIMP"/>
    <property type="match status" value="1"/>
</dbReference>
<dbReference type="SUPFAM" id="SSF74942">
    <property type="entry name" value="YhbC-like, C-terminal domain"/>
    <property type="match status" value="1"/>
</dbReference>
<dbReference type="NCBIfam" id="NF000932">
    <property type="entry name" value="PRK00092.2-5"/>
    <property type="match status" value="1"/>
</dbReference>
<comment type="function">
    <text evidence="3">Required for maturation of 30S ribosomal subunits.</text>
</comment>
<feature type="domain" description="Ribosome maturation factor RimP N-terminal" evidence="5">
    <location>
        <begin position="13"/>
        <end position="87"/>
    </location>
</feature>
<evidence type="ECO:0000313" key="8">
    <source>
        <dbReference type="Proteomes" id="UP000249739"/>
    </source>
</evidence>
<dbReference type="EMBL" id="QFOT01000149">
    <property type="protein sequence ID" value="PZP54205.1"/>
    <property type="molecule type" value="Genomic_DNA"/>
</dbReference>
<gene>
    <name evidence="3" type="primary">rimP</name>
    <name evidence="7" type="ORF">DI586_10235</name>
</gene>
<comment type="similarity">
    <text evidence="3">Belongs to the RimP family.</text>
</comment>
<dbReference type="GO" id="GO:0005829">
    <property type="term" value="C:cytosol"/>
    <property type="evidence" value="ECO:0007669"/>
    <property type="project" value="TreeGrafter"/>
</dbReference>
<dbReference type="InterPro" id="IPR003728">
    <property type="entry name" value="Ribosome_maturation_RimP"/>
</dbReference>
<evidence type="ECO:0000313" key="7">
    <source>
        <dbReference type="EMBL" id="PZP54205.1"/>
    </source>
</evidence>
<evidence type="ECO:0000256" key="3">
    <source>
        <dbReference type="HAMAP-Rule" id="MF_01077"/>
    </source>
</evidence>
<accession>A0A2W5FDN7</accession>
<comment type="subcellular location">
    <subcellularLocation>
        <location evidence="3">Cytoplasm</location>
    </subcellularLocation>
</comment>
<reference evidence="7 8" key="1">
    <citation type="submission" date="2017-08" db="EMBL/GenBank/DDBJ databases">
        <title>Infants hospitalized years apart are colonized by the same room-sourced microbial strains.</title>
        <authorList>
            <person name="Brooks B."/>
            <person name="Olm M.R."/>
            <person name="Firek B.A."/>
            <person name="Baker R."/>
            <person name="Thomas B.C."/>
            <person name="Morowitz M.J."/>
            <person name="Banfield J.F."/>
        </authorList>
    </citation>
    <scope>NUCLEOTIDE SEQUENCE [LARGE SCALE GENOMIC DNA]</scope>
    <source>
        <strain evidence="7">S2_006_000_R2_64</strain>
    </source>
</reference>
<feature type="region of interest" description="Disordered" evidence="4">
    <location>
        <begin position="160"/>
        <end position="193"/>
    </location>
</feature>
<dbReference type="Gene3D" id="2.30.30.180">
    <property type="entry name" value="Ribosome maturation factor RimP, C-terminal domain"/>
    <property type="match status" value="1"/>
</dbReference>
<dbReference type="AlphaFoldDB" id="A0A2W5FDN7"/>
<dbReference type="HAMAP" id="MF_01077">
    <property type="entry name" value="RimP"/>
    <property type="match status" value="1"/>
</dbReference>